<dbReference type="InterPro" id="IPR024969">
    <property type="entry name" value="EIF3F/CSN6-like_C"/>
</dbReference>
<reference evidence="5 6" key="1">
    <citation type="submission" date="2019-06" db="EMBL/GenBank/DDBJ databases">
        <title>Draft genome sequence of the filamentous fungus Phialemoniopsis curvata isolated from diesel fuel.</title>
        <authorList>
            <person name="Varaljay V.A."/>
            <person name="Lyon W.J."/>
            <person name="Crouch A.L."/>
            <person name="Drake C.E."/>
            <person name="Hollomon J.M."/>
            <person name="Nadeau L.J."/>
            <person name="Nunn H.S."/>
            <person name="Stevenson B.S."/>
            <person name="Bojanowski C.L."/>
            <person name="Crookes-Goodson W.J."/>
        </authorList>
    </citation>
    <scope>NUCLEOTIDE SEQUENCE [LARGE SCALE GENOMIC DNA]</scope>
    <source>
        <strain evidence="5 6">D216</strain>
    </source>
</reference>
<keyword evidence="2" id="KW-0736">Signalosome</keyword>
<dbReference type="PANTHER" id="PTHR10540:SF8">
    <property type="entry name" value="COP9 SIGNALOSOME COMPLEX SUBUNIT 6"/>
    <property type="match status" value="1"/>
</dbReference>
<feature type="region of interest" description="Disordered" evidence="3">
    <location>
        <begin position="290"/>
        <end position="323"/>
    </location>
</feature>
<feature type="compositionally biased region" description="Polar residues" evidence="3">
    <location>
        <begin position="48"/>
        <end position="57"/>
    </location>
</feature>
<dbReference type="Proteomes" id="UP000319257">
    <property type="component" value="Unassembled WGS sequence"/>
</dbReference>
<accession>A0A507AWZ0</accession>
<dbReference type="GO" id="GO:0008237">
    <property type="term" value="F:metallopeptidase activity"/>
    <property type="evidence" value="ECO:0007669"/>
    <property type="project" value="InterPro"/>
</dbReference>
<evidence type="ECO:0000256" key="3">
    <source>
        <dbReference type="SAM" id="MobiDB-lite"/>
    </source>
</evidence>
<dbReference type="GO" id="GO:0008180">
    <property type="term" value="C:COP9 signalosome"/>
    <property type="evidence" value="ECO:0007669"/>
    <property type="project" value="UniProtKB-UniRule"/>
</dbReference>
<feature type="region of interest" description="Disordered" evidence="3">
    <location>
        <begin position="373"/>
        <end position="393"/>
    </location>
</feature>
<dbReference type="EMBL" id="SKBQ01000044">
    <property type="protein sequence ID" value="TPX11997.1"/>
    <property type="molecule type" value="Genomic_DNA"/>
</dbReference>
<dbReference type="OrthoDB" id="1378at2759"/>
<comment type="caution">
    <text evidence="5">The sequence shown here is derived from an EMBL/GenBank/DDBJ whole genome shotgun (WGS) entry which is preliminary data.</text>
</comment>
<gene>
    <name evidence="5" type="ORF">E0L32_007300</name>
</gene>
<dbReference type="InterPro" id="IPR037518">
    <property type="entry name" value="MPN"/>
</dbReference>
<evidence type="ECO:0000313" key="6">
    <source>
        <dbReference type="Proteomes" id="UP000319257"/>
    </source>
</evidence>
<dbReference type="GeneID" id="41974747"/>
<dbReference type="Pfam" id="PF01398">
    <property type="entry name" value="JAB"/>
    <property type="match status" value="1"/>
</dbReference>
<dbReference type="Gene3D" id="3.40.140.10">
    <property type="entry name" value="Cytidine Deaminase, domain 2"/>
    <property type="match status" value="1"/>
</dbReference>
<dbReference type="AlphaFoldDB" id="A0A507AWZ0"/>
<dbReference type="InterPro" id="IPR000555">
    <property type="entry name" value="JAMM/MPN+_dom"/>
</dbReference>
<keyword evidence="2" id="KW-0963">Cytoplasm</keyword>
<organism evidence="5 6">
    <name type="scientific">Thyridium curvatum</name>
    <dbReference type="NCBI Taxonomy" id="1093900"/>
    <lineage>
        <taxon>Eukaryota</taxon>
        <taxon>Fungi</taxon>
        <taxon>Dikarya</taxon>
        <taxon>Ascomycota</taxon>
        <taxon>Pezizomycotina</taxon>
        <taxon>Sordariomycetes</taxon>
        <taxon>Sordariomycetidae</taxon>
        <taxon>Thyridiales</taxon>
        <taxon>Thyridiaceae</taxon>
        <taxon>Thyridium</taxon>
    </lineage>
</organism>
<feature type="compositionally biased region" description="Low complexity" evidence="3">
    <location>
        <begin position="374"/>
        <end position="388"/>
    </location>
</feature>
<dbReference type="InParanoid" id="A0A507AWZ0"/>
<dbReference type="PROSITE" id="PS50249">
    <property type="entry name" value="MPN"/>
    <property type="match status" value="1"/>
</dbReference>
<evidence type="ECO:0000256" key="2">
    <source>
        <dbReference type="RuleBase" id="RU367006"/>
    </source>
</evidence>
<protein>
    <recommendedName>
        <fullName evidence="2">COP9 signalosome complex subunit 6</fullName>
    </recommendedName>
</protein>
<dbReference type="InterPro" id="IPR033859">
    <property type="entry name" value="MPN_CSN6"/>
</dbReference>
<proteinExistence type="inferred from homology"/>
<dbReference type="PANTHER" id="PTHR10540">
    <property type="entry name" value="EUKARYOTIC TRANSLATION INITIATION FACTOR 3 SUBUNIT F-RELATED"/>
    <property type="match status" value="1"/>
</dbReference>
<feature type="region of interest" description="Disordered" evidence="3">
    <location>
        <begin position="229"/>
        <end position="253"/>
    </location>
</feature>
<comment type="function">
    <text evidence="2">Component of the COP9 signalosome complex (CSN), a complex involved in various cellular and developmental processes.</text>
</comment>
<dbReference type="GO" id="GO:0000338">
    <property type="term" value="P:protein deneddylation"/>
    <property type="evidence" value="ECO:0007669"/>
    <property type="project" value="InterPro"/>
</dbReference>
<evidence type="ECO:0000256" key="1">
    <source>
        <dbReference type="ARBA" id="ARBA00010893"/>
    </source>
</evidence>
<dbReference type="Pfam" id="PF13012">
    <property type="entry name" value="MitMem_reg"/>
    <property type="match status" value="1"/>
</dbReference>
<keyword evidence="2" id="KW-0539">Nucleus</keyword>
<dbReference type="GO" id="GO:0005737">
    <property type="term" value="C:cytoplasm"/>
    <property type="evidence" value="ECO:0007669"/>
    <property type="project" value="UniProtKB-SubCell"/>
</dbReference>
<feature type="domain" description="MPN" evidence="4">
    <location>
        <begin position="84"/>
        <end position="227"/>
    </location>
</feature>
<dbReference type="RefSeq" id="XP_030993708.1">
    <property type="nucleotide sequence ID" value="XM_031142029.1"/>
</dbReference>
<comment type="similarity">
    <text evidence="1 2">Belongs to the peptidase M67A family. CSN6 subfamily.</text>
</comment>
<evidence type="ECO:0000313" key="5">
    <source>
        <dbReference type="EMBL" id="TPX11997.1"/>
    </source>
</evidence>
<dbReference type="STRING" id="1093900.A0A507AWZ0"/>
<dbReference type="CDD" id="cd08063">
    <property type="entry name" value="MPN_CSN6"/>
    <property type="match status" value="1"/>
</dbReference>
<sequence>MVGYHPRPLDSHSSARHPGRPKISKLPVSHNHVSPFPGAIQASELSRRVSSAPQSQLPLDPSTMADEEANPLISTQKSSDSLQAALHPLVLLTISDYITRHTLRQQSGSVVGALLGQQNGREITLEHAFDCRTTTSEGGDVILDKEWFDGRLDQMRQVHKDRQLDLVGWYTLLPTTGPTPDILPLHNQILSGYNESAVLLAFHPESVPTDSVGGKLPISIYESNYEVDDASKAKGEDASSKGGDGDQEMKDGNTQEQTLKLKFRHLPYSVETGEAEMISIDFVAKGATNAAATDSAEKKKKKKPSQGATETKGKQLASGQDTDASDVNDLAALSREEEELIASITTRANAVKMLHSRIQLVTKYLEQLPPSYLATEGQAPPEAAPGQPHTTPSHTILRSIQALVNRLPILQPASTEAFEREMQSEANDVHLIALTDQVMQSIKEIREIGRKFSIVEQGRNQSKRLPDVNTPGGTHGFSLPGAGDIIM</sequence>
<name>A0A507AWZ0_9PEZI</name>
<feature type="compositionally biased region" description="Basic residues" evidence="3">
    <location>
        <begin position="14"/>
        <end position="23"/>
    </location>
</feature>
<feature type="region of interest" description="Disordered" evidence="3">
    <location>
        <begin position="1"/>
        <end position="65"/>
    </location>
</feature>
<keyword evidence="6" id="KW-1185">Reference proteome</keyword>
<comment type="subcellular location">
    <subcellularLocation>
        <location evidence="2">Cytoplasm</location>
    </subcellularLocation>
    <subcellularLocation>
        <location evidence="2">Nucleus</location>
    </subcellularLocation>
</comment>
<evidence type="ECO:0000259" key="4">
    <source>
        <dbReference type="PROSITE" id="PS50249"/>
    </source>
</evidence>